<dbReference type="Pfam" id="PF22673">
    <property type="entry name" value="MCP-like_PDC_1"/>
    <property type="match status" value="1"/>
</dbReference>
<dbReference type="Proteomes" id="UP000267630">
    <property type="component" value="Chromosome 3"/>
</dbReference>
<dbReference type="SMART" id="SM00052">
    <property type="entry name" value="EAL"/>
    <property type="match status" value="1"/>
</dbReference>
<dbReference type="SUPFAM" id="SSF141868">
    <property type="entry name" value="EAL domain-like"/>
    <property type="match status" value="1"/>
</dbReference>
<dbReference type="GO" id="GO:0071111">
    <property type="term" value="F:cyclic-guanylate-specific phosphodiesterase activity"/>
    <property type="evidence" value="ECO:0007669"/>
    <property type="project" value="InterPro"/>
</dbReference>
<dbReference type="InterPro" id="IPR043128">
    <property type="entry name" value="Rev_trsase/Diguanyl_cyclase"/>
</dbReference>
<evidence type="ECO:0000313" key="4">
    <source>
        <dbReference type="EMBL" id="VED51346.1"/>
    </source>
</evidence>
<dbReference type="PROSITE" id="PS50883">
    <property type="entry name" value="EAL"/>
    <property type="match status" value="1"/>
</dbReference>
<dbReference type="Pfam" id="PF00990">
    <property type="entry name" value="GGDEF"/>
    <property type="match status" value="1"/>
</dbReference>
<feature type="transmembrane region" description="Helical" evidence="1">
    <location>
        <begin position="350"/>
        <end position="373"/>
    </location>
</feature>
<dbReference type="Gene3D" id="3.30.450.20">
    <property type="entry name" value="PAS domain"/>
    <property type="match status" value="2"/>
</dbReference>
<keyword evidence="1" id="KW-0812">Transmembrane</keyword>
<keyword evidence="1" id="KW-1133">Transmembrane helix</keyword>
<dbReference type="SUPFAM" id="SSF55073">
    <property type="entry name" value="Nucleotide cyclase"/>
    <property type="match status" value="1"/>
</dbReference>
<dbReference type="InterPro" id="IPR029787">
    <property type="entry name" value="Nucleotide_cyclase"/>
</dbReference>
<keyword evidence="1" id="KW-0472">Membrane</keyword>
<dbReference type="PROSITE" id="PS50887">
    <property type="entry name" value="GGDEF"/>
    <property type="match status" value="1"/>
</dbReference>
<evidence type="ECO:0000259" key="2">
    <source>
        <dbReference type="PROSITE" id="PS50883"/>
    </source>
</evidence>
<gene>
    <name evidence="4" type="primary">cph2_3</name>
    <name evidence="4" type="ORF">NCTC9997_03735</name>
</gene>
<organism evidence="4 5">
    <name type="scientific">Raoultella terrigena</name>
    <name type="common">Klebsiella terrigena</name>
    <dbReference type="NCBI Taxonomy" id="577"/>
    <lineage>
        <taxon>Bacteria</taxon>
        <taxon>Pseudomonadati</taxon>
        <taxon>Pseudomonadota</taxon>
        <taxon>Gammaproteobacteria</taxon>
        <taxon>Enterobacterales</taxon>
        <taxon>Enterobacteriaceae</taxon>
        <taxon>Klebsiella/Raoultella group</taxon>
        <taxon>Raoultella</taxon>
    </lineage>
</organism>
<dbReference type="InterPro" id="IPR035919">
    <property type="entry name" value="EAL_sf"/>
</dbReference>
<dbReference type="SMART" id="SM00267">
    <property type="entry name" value="GGDEF"/>
    <property type="match status" value="1"/>
</dbReference>
<dbReference type="EMBL" id="LR134253">
    <property type="protein sequence ID" value="VED51346.1"/>
    <property type="molecule type" value="Genomic_DNA"/>
</dbReference>
<keyword evidence="5" id="KW-1185">Reference proteome</keyword>
<feature type="domain" description="GGDEF" evidence="3">
    <location>
        <begin position="455"/>
        <end position="591"/>
    </location>
</feature>
<dbReference type="PANTHER" id="PTHR33121">
    <property type="entry name" value="CYCLIC DI-GMP PHOSPHODIESTERASE PDEF"/>
    <property type="match status" value="1"/>
</dbReference>
<feature type="domain" description="EAL" evidence="2">
    <location>
        <begin position="600"/>
        <end position="856"/>
    </location>
</feature>
<dbReference type="PANTHER" id="PTHR33121:SF70">
    <property type="entry name" value="SIGNALING PROTEIN YKOW"/>
    <property type="match status" value="1"/>
</dbReference>
<proteinExistence type="predicted"/>
<dbReference type="Gene3D" id="3.30.70.270">
    <property type="match status" value="1"/>
</dbReference>
<dbReference type="Gene3D" id="3.20.20.450">
    <property type="entry name" value="EAL domain"/>
    <property type="match status" value="1"/>
</dbReference>
<dbReference type="InterPro" id="IPR000160">
    <property type="entry name" value="GGDEF_dom"/>
</dbReference>
<name>A0A7Z9CS74_RAOTE</name>
<feature type="transmembrane region" description="Helical" evidence="1">
    <location>
        <begin position="20"/>
        <end position="42"/>
    </location>
</feature>
<dbReference type="CDD" id="cd01948">
    <property type="entry name" value="EAL"/>
    <property type="match status" value="1"/>
</dbReference>
<evidence type="ECO:0000259" key="3">
    <source>
        <dbReference type="PROSITE" id="PS50887"/>
    </source>
</evidence>
<evidence type="ECO:0000313" key="5">
    <source>
        <dbReference type="Proteomes" id="UP000267630"/>
    </source>
</evidence>
<dbReference type="InterPro" id="IPR050706">
    <property type="entry name" value="Cyclic-di-GMP_PDE-like"/>
</dbReference>
<evidence type="ECO:0000256" key="1">
    <source>
        <dbReference type="SAM" id="Phobius"/>
    </source>
</evidence>
<reference evidence="4 5" key="1">
    <citation type="submission" date="2018-12" db="EMBL/GenBank/DDBJ databases">
        <authorList>
            <consortium name="Pathogen Informatics"/>
        </authorList>
    </citation>
    <scope>NUCLEOTIDE SEQUENCE [LARGE SCALE GENOMIC DNA]</scope>
    <source>
        <strain evidence="4 5">NCTC9997</strain>
    </source>
</reference>
<protein>
    <submittedName>
        <fullName evidence="4">Diguanylate cyclase/phosphodiesterase</fullName>
    </submittedName>
</protein>
<dbReference type="Gene3D" id="6.10.340.10">
    <property type="match status" value="1"/>
</dbReference>
<accession>A0A7Z9CS74</accession>
<dbReference type="AlphaFoldDB" id="A0A7Z9CS74"/>
<dbReference type="Pfam" id="PF00563">
    <property type="entry name" value="EAL"/>
    <property type="match status" value="1"/>
</dbReference>
<dbReference type="InterPro" id="IPR001633">
    <property type="entry name" value="EAL_dom"/>
</dbReference>
<sequence>MQILKKQFSIKRYPLSLTHAVLLTLLATVSVVLITVYAFLYYEGYAFFDEVSENILSAKKATIEAAIHEYIDVPIQSNAIIVHAIGREEGDSIAVRSLIGEMVNNINNVFTEKQYLNVVEFGGVNGDFVQIAHDKHRTHDDYLTLKDAGTHHKLMSFHHLSPDSAVEQIMDNYDIYQRAWFTSAEKDRNPHWIKPFHDYEYNREVAVAFSSPAFNRQGKFIGVVSSELHLNELNKNLQKFNPFPESMLLIVNEHNQLLSSSLPALSQAMLKDAKQSEVVLPTLDKTGIPVISAVNKALPRPLQSGFRSIEIDGDSYYVDVFAIHDRQSLLKLKGIIISPARVLTHSVVKYLMMTMGMLFIVLTSGLLIVFLVLSRVAKPLQEIVRKADRLATHRWTPPDNKRHFPEIISLETTFMALSHKLAESFESQRQKIEEDSMTGLLTRAGLLQQEALYSRRNLVGLVHISNMNTIINSLGAEYGDTFINEFVSRLRSLLPTDTLIARDKVDKLILAFPGINQQKDYQRYRDMLSQLFIGEGLDQHPSGKKYVYTGNVGMVMTEVTSENITQVLQEAWITLKHAQKQGNGVISLFASEMREHELYNIRLHEHLSDAIHHHEFHLVLQPIIDQGDEEHCREGECLIRWHSKALGNVPPDRFIPLAEETGLIIPLGKWVIEEACRELAAMIARGAPKDFVIYINVSAIQLLQQDFAWHLMDSIRRSGLINANVCIEITERVLTSNVQRISKMLNYLRRHGIAIALDDFGANFSSLSYLHTLPFDSIKIDRHFVSGYLGDDKAKSVINSLIVLARGFKVPLIAEGIEDESVKLQLQQLGCQKAQGYYFHRPAEFSSFRCDTGSFYYQHAKPEDESR</sequence>